<evidence type="ECO:0000313" key="1">
    <source>
        <dbReference type="EMBL" id="GBF06006.1"/>
    </source>
</evidence>
<name>A0A2I9D5S4_9DEIO</name>
<dbReference type="OrthoDB" id="979132at2"/>
<protein>
    <submittedName>
        <fullName evidence="1">Uncharacterized protein</fullName>
    </submittedName>
</protein>
<dbReference type="RefSeq" id="WP_103129421.1">
    <property type="nucleotide sequence ID" value="NZ_BFAG01000007.1"/>
</dbReference>
<keyword evidence="2" id="KW-1185">Reference proteome</keyword>
<gene>
    <name evidence="1" type="ORF">DAERI_070004</name>
</gene>
<proteinExistence type="predicted"/>
<dbReference type="AlphaFoldDB" id="A0A2I9D5S4"/>
<organism evidence="1 2">
    <name type="scientific">Deinococcus aerius</name>
    <dbReference type="NCBI Taxonomy" id="200253"/>
    <lineage>
        <taxon>Bacteria</taxon>
        <taxon>Thermotogati</taxon>
        <taxon>Deinococcota</taxon>
        <taxon>Deinococci</taxon>
        <taxon>Deinococcales</taxon>
        <taxon>Deinococcaceae</taxon>
        <taxon>Deinococcus</taxon>
    </lineage>
</organism>
<dbReference type="Proteomes" id="UP000236569">
    <property type="component" value="Unassembled WGS sequence"/>
</dbReference>
<sequence length="227" mass="25477">MTWLVATYEPTALFSLKDSQATSAAGKSLLVPSPYAVKTALIDVAVNWQGVAFAQEVFGWLRRLAVRSSPPRWACVTNAFVKVQRPPKNAEPGNPFKPTVAFREYIQFRGELRLAFEVSGLKVDQRQLLSELLMRLNMLGKRGGFIQWLDSAELSELDATFVTHTGDPRTTLSGAVMHYLDDYGPKMTWDKLSTFTAEKPDRMVVSALVPYRLVRSSKRSTLYQRTG</sequence>
<comment type="caution">
    <text evidence="1">The sequence shown here is derived from an EMBL/GenBank/DDBJ whole genome shotgun (WGS) entry which is preliminary data.</text>
</comment>
<accession>A0A2I9D5S4</accession>
<reference evidence="2" key="1">
    <citation type="submission" date="2018-01" db="EMBL/GenBank/DDBJ databases">
        <title>Draft Genome Sequence of the Radioresistant Bacterium Deinococcus aerius TR0125, Isolated from the Higher Atmosphere above Japan.</title>
        <authorList>
            <person name="Satoh K."/>
            <person name="Arai H."/>
            <person name="Sanzen T."/>
            <person name="Kawaguchi Y."/>
            <person name="Hayashi H."/>
            <person name="Yokobori S."/>
            <person name="Yamagishi A."/>
            <person name="Oono Y."/>
            <person name="Narumi I."/>
        </authorList>
    </citation>
    <scope>NUCLEOTIDE SEQUENCE [LARGE SCALE GENOMIC DNA]</scope>
    <source>
        <strain evidence="2">TR0125</strain>
    </source>
</reference>
<evidence type="ECO:0000313" key="2">
    <source>
        <dbReference type="Proteomes" id="UP000236569"/>
    </source>
</evidence>
<dbReference type="EMBL" id="BFAG01000007">
    <property type="protein sequence ID" value="GBF06006.1"/>
    <property type="molecule type" value="Genomic_DNA"/>
</dbReference>